<organism evidence="2 3">
    <name type="scientific">Mangrovibacterium marinum</name>
    <dbReference type="NCBI Taxonomy" id="1639118"/>
    <lineage>
        <taxon>Bacteria</taxon>
        <taxon>Pseudomonadati</taxon>
        <taxon>Bacteroidota</taxon>
        <taxon>Bacteroidia</taxon>
        <taxon>Marinilabiliales</taxon>
        <taxon>Prolixibacteraceae</taxon>
        <taxon>Mangrovibacterium</taxon>
    </lineage>
</organism>
<evidence type="ECO:0000259" key="1">
    <source>
        <dbReference type="Pfam" id="PF18599"/>
    </source>
</evidence>
<dbReference type="Pfam" id="PF18599">
    <property type="entry name" value="LCIB_C_CA"/>
    <property type="match status" value="1"/>
</dbReference>
<gene>
    <name evidence="2" type="ORF">C8N47_11072</name>
</gene>
<dbReference type="InterPro" id="IPR040703">
    <property type="entry name" value="LCIB/C_CA"/>
</dbReference>
<comment type="caution">
    <text evidence="2">The sequence shown here is derived from an EMBL/GenBank/DDBJ whole genome shotgun (WGS) entry which is preliminary data.</text>
</comment>
<dbReference type="Proteomes" id="UP000243525">
    <property type="component" value="Unassembled WGS sequence"/>
</dbReference>
<sequence length="231" mass="25685">MNKTIERIHSLFPGAAPFEDVLDDCYRQLKADYQLMPKETIAAYSLCPDELNNPVVEKIRELFGPAFALGGISGYPFTGVTGFNAFGDHIPDGGNAFIFYGPHIGIDAARNGYVHRVGQQRDTLSCGAALGAYQQLVESGGAKPELNHADYQQWRIKQMFLPHLNEIPQLAPELKLVDLVYGESHAFVLEQAARIKEQFNARRMFLLGGVVLNTPLTLADYIQLRSFDVLE</sequence>
<evidence type="ECO:0000313" key="3">
    <source>
        <dbReference type="Proteomes" id="UP000243525"/>
    </source>
</evidence>
<dbReference type="OrthoDB" id="5570271at2"/>
<reference evidence="2 3" key="1">
    <citation type="submission" date="2018-04" db="EMBL/GenBank/DDBJ databases">
        <title>Genomic Encyclopedia of Archaeal and Bacterial Type Strains, Phase II (KMG-II): from individual species to whole genera.</title>
        <authorList>
            <person name="Goeker M."/>
        </authorList>
    </citation>
    <scope>NUCLEOTIDE SEQUENCE [LARGE SCALE GENOMIC DNA]</scope>
    <source>
        <strain evidence="2 3">DSM 28823</strain>
    </source>
</reference>
<evidence type="ECO:0000313" key="2">
    <source>
        <dbReference type="EMBL" id="PTN08186.1"/>
    </source>
</evidence>
<dbReference type="PANTHER" id="PTHR38016:SF1">
    <property type="entry name" value="LIMITING CO2-INDUCIBLE PROTEIN B_C BETA CARBONYIC ANHYDRASE DOMAIN-CONTAINING PROTEIN"/>
    <property type="match status" value="1"/>
</dbReference>
<dbReference type="RefSeq" id="WP_107822632.1">
    <property type="nucleotide sequence ID" value="NZ_OY782574.1"/>
</dbReference>
<dbReference type="AlphaFoldDB" id="A0A2T5C0Q9"/>
<dbReference type="EMBL" id="QAAD01000010">
    <property type="protein sequence ID" value="PTN08186.1"/>
    <property type="molecule type" value="Genomic_DNA"/>
</dbReference>
<protein>
    <recommendedName>
        <fullName evidence="1">Limiting CO2-inducible protein B/C beta carbonyic anhydrase domain-containing protein</fullName>
    </recommendedName>
</protein>
<keyword evidence="3" id="KW-1185">Reference proteome</keyword>
<proteinExistence type="predicted"/>
<feature type="domain" description="Limiting CO2-inducible protein B/C beta carbonyic anhydrase" evidence="1">
    <location>
        <begin position="20"/>
        <end position="230"/>
    </location>
</feature>
<name>A0A2T5C0Q9_9BACT</name>
<dbReference type="PANTHER" id="PTHR38016">
    <property type="entry name" value="UNNAMED PRODUCT"/>
    <property type="match status" value="1"/>
</dbReference>
<accession>A0A2T5C0Q9</accession>